<reference evidence="2 3" key="1">
    <citation type="submission" date="2018-08" db="EMBL/GenBank/DDBJ databases">
        <title>Genomic Encyclopedia of Type Strains, Phase III (KMG-III): the genomes of soil and plant-associated and newly described type strains.</title>
        <authorList>
            <person name="Whitman W."/>
        </authorList>
    </citation>
    <scope>NUCLEOTIDE SEQUENCE [LARGE SCALE GENOMIC DNA]</scope>
    <source>
        <strain evidence="2 3">325-5</strain>
    </source>
</reference>
<evidence type="ECO:0000259" key="1">
    <source>
        <dbReference type="Pfam" id="PF11074"/>
    </source>
</evidence>
<comment type="caution">
    <text evidence="2">The sequence shown here is derived from an EMBL/GenBank/DDBJ whole genome shotgun (WGS) entry which is preliminary data.</text>
</comment>
<dbReference type="Pfam" id="PF11074">
    <property type="entry name" value="DUF2779"/>
    <property type="match status" value="1"/>
</dbReference>
<dbReference type="Gene3D" id="3.90.320.10">
    <property type="match status" value="1"/>
</dbReference>
<evidence type="ECO:0000313" key="2">
    <source>
        <dbReference type="EMBL" id="REE80685.1"/>
    </source>
</evidence>
<name>A0A3D9RVI7_9FLAO</name>
<dbReference type="EMBL" id="QTTQ01000011">
    <property type="protein sequence ID" value="REE80685.1"/>
    <property type="molecule type" value="Genomic_DNA"/>
</dbReference>
<dbReference type="OrthoDB" id="9783873at2"/>
<dbReference type="RefSeq" id="WP_115881350.1">
    <property type="nucleotide sequence ID" value="NZ_QTTQ01000011.1"/>
</dbReference>
<organism evidence="2 3">
    <name type="scientific">Lutibacter oceani</name>
    <dbReference type="NCBI Taxonomy" id="1853311"/>
    <lineage>
        <taxon>Bacteria</taxon>
        <taxon>Pseudomonadati</taxon>
        <taxon>Bacteroidota</taxon>
        <taxon>Flavobacteriia</taxon>
        <taxon>Flavobacteriales</taxon>
        <taxon>Flavobacteriaceae</taxon>
        <taxon>Lutibacter</taxon>
    </lineage>
</organism>
<proteinExistence type="predicted"/>
<dbReference type="AlphaFoldDB" id="A0A3D9RVI7"/>
<protein>
    <submittedName>
        <fullName evidence="2">Uncharacterized protein DUF2779</fullName>
    </submittedName>
</protein>
<keyword evidence="3" id="KW-1185">Reference proteome</keyword>
<feature type="domain" description="DUF2779" evidence="1">
    <location>
        <begin position="298"/>
        <end position="420"/>
    </location>
</feature>
<evidence type="ECO:0000313" key="3">
    <source>
        <dbReference type="Proteomes" id="UP000256429"/>
    </source>
</evidence>
<dbReference type="InterPro" id="IPR021301">
    <property type="entry name" value="DUF2779"/>
</dbReference>
<sequence length="491" mass="57325">MYQLTKTDYIQYLNCSKSLWLLKNKPEDFPKGEFSLFLEKLIKEGYEVEEYAQELFPNAINLPDFGSPELTKQEIEKGNTKFFQATFLTEKGVFARIDILEKKEDDTWHIYEVKSSTSIKKDRKHNHLKDACFQKHAMLESGYKVSQVSIIHLNKEYIRQGEINPNELLEIEDVTEQINDIYSCVVNQINSAINYINRKSVSLNTCTCREITRSNHCDSFKDLNPDIPEYSIFEIGRISTKKLVELIDLDVLAITDIPSDYKLNEKQQLQVESVRQNQPVIDHKEIENKLSALKFPLHFIDYETYASAVPRINGVRPHQHIPFQVSIHTMQKDDSIQHFEFLANKLELPNKLNEFMESSTGKTGTFISWHASFEMSRNKDMVEILPKYEGYLSYMNNNMFDLEDIFKIDYVDYKFHGSTSIKKVLPIIVPKFSYNELEVKNGTMALDTWGRMVLDENFIENKEIVRKNLLDYCELDTLAMVEIYKALKSIL</sequence>
<dbReference type="InterPro" id="IPR011604">
    <property type="entry name" value="PDDEXK-like_dom_sf"/>
</dbReference>
<dbReference type="Proteomes" id="UP000256429">
    <property type="component" value="Unassembled WGS sequence"/>
</dbReference>
<accession>A0A3D9RVI7</accession>
<gene>
    <name evidence="2" type="ORF">BX611_2337</name>
</gene>